<dbReference type="Proteomes" id="UP000001072">
    <property type="component" value="Unassembled WGS sequence"/>
</dbReference>
<dbReference type="GO" id="GO:0046872">
    <property type="term" value="F:metal ion binding"/>
    <property type="evidence" value="ECO:0007669"/>
    <property type="project" value="UniProtKB-UniRule"/>
</dbReference>
<keyword evidence="4" id="KW-1185">Reference proteome</keyword>
<sequence length="378" mass="42922">MAKLPRLIRCYNPTFKFKPSTLSQYPRNNLDSIYPKSLYSTQSSTETKTEPGWEFITASYFAGKPINHHHHHHTPQTSLKHLPAYQKWVTKQKKQWHDRMISHHSNTKNSPSSFKTLTHSGHDWWLIEKDDHSRLLSLGVADGVGGWESEDGIDPAEVAQGLMFYSSYFFERNPSHPPLRTLSDAYQAVLNDSAITGGSSTALLAQLNPFKPSTQWACLGDSTLLILREKATKILISTESQTHYFNCPFQLTKIPKEQGWNPEDFKQLDQPQKASIGTQDLKDGDLVILLTDGMADNLWVKEISDVVQKLMSRGKDDVEMMNDLVRTLCDYARKVSFKTDKLTPFEAEARRNGIHDMTGGKVDDITIVAALCRRRQTL</sequence>
<dbReference type="EMBL" id="GL883149">
    <property type="protein sequence ID" value="EGG00257.1"/>
    <property type="molecule type" value="Genomic_DNA"/>
</dbReference>
<dbReference type="Gene3D" id="3.60.40.10">
    <property type="entry name" value="PPM-type phosphatase domain"/>
    <property type="match status" value="1"/>
</dbReference>
<dbReference type="GO" id="GO:0004722">
    <property type="term" value="F:protein serine/threonine phosphatase activity"/>
    <property type="evidence" value="ECO:0007669"/>
    <property type="project" value="UniProtKB-EC"/>
</dbReference>
<dbReference type="FunCoup" id="F4S547">
    <property type="interactions" value="218"/>
</dbReference>
<dbReference type="PROSITE" id="PS51746">
    <property type="entry name" value="PPM_2"/>
    <property type="match status" value="1"/>
</dbReference>
<comment type="catalytic activity">
    <reaction evidence="1">
        <text>O-phospho-L-seryl-[protein] + H2O = L-seryl-[protein] + phosphate</text>
        <dbReference type="Rhea" id="RHEA:20629"/>
        <dbReference type="Rhea" id="RHEA-COMP:9863"/>
        <dbReference type="Rhea" id="RHEA-COMP:11604"/>
        <dbReference type="ChEBI" id="CHEBI:15377"/>
        <dbReference type="ChEBI" id="CHEBI:29999"/>
        <dbReference type="ChEBI" id="CHEBI:43474"/>
        <dbReference type="ChEBI" id="CHEBI:83421"/>
        <dbReference type="EC" id="3.1.3.16"/>
    </reaction>
</comment>
<protein>
    <recommendedName>
        <fullName evidence="1">Protein phosphatase</fullName>
        <ecNumber evidence="1">3.1.3.16</ecNumber>
    </recommendedName>
</protein>
<dbReference type="AlphaFoldDB" id="F4S547"/>
<dbReference type="PANTHER" id="PTHR12320:SF1">
    <property type="entry name" value="PROTEIN PHOSPHATASE PTC7 HOMOLOG"/>
    <property type="match status" value="1"/>
</dbReference>
<dbReference type="eggNOG" id="KOG1379">
    <property type="taxonomic scope" value="Eukaryota"/>
</dbReference>
<dbReference type="EC" id="3.1.3.16" evidence="1"/>
<evidence type="ECO:0000256" key="1">
    <source>
        <dbReference type="RuleBase" id="RU366020"/>
    </source>
</evidence>
<dbReference type="GeneID" id="18932690"/>
<dbReference type="RefSeq" id="XP_007416456.1">
    <property type="nucleotide sequence ID" value="XM_007416394.1"/>
</dbReference>
<dbReference type="VEuPathDB" id="FungiDB:MELLADRAFT_75803"/>
<keyword evidence="1" id="KW-0479">Metal-binding</keyword>
<dbReference type="InterPro" id="IPR036457">
    <property type="entry name" value="PPM-type-like_dom_sf"/>
</dbReference>
<accession>F4S547</accession>
<proteinExistence type="inferred from homology"/>
<dbReference type="SUPFAM" id="SSF81606">
    <property type="entry name" value="PP2C-like"/>
    <property type="match status" value="1"/>
</dbReference>
<feature type="domain" description="PPM-type phosphatase" evidence="2">
    <location>
        <begin position="102"/>
        <end position="372"/>
    </location>
</feature>
<dbReference type="InterPro" id="IPR001932">
    <property type="entry name" value="PPM-type_phosphatase-like_dom"/>
</dbReference>
<dbReference type="HOGENOM" id="CLU_029404_7_1_1"/>
<keyword evidence="1" id="KW-0904">Protein phosphatase</keyword>
<keyword evidence="1" id="KW-0460">Magnesium</keyword>
<gene>
    <name evidence="3" type="ORF">MELLADRAFT_75803</name>
</gene>
<dbReference type="InterPro" id="IPR039123">
    <property type="entry name" value="PPTC7"/>
</dbReference>
<comment type="cofactor">
    <cofactor evidence="1">
        <name>Mn(2+)</name>
        <dbReference type="ChEBI" id="CHEBI:29035"/>
    </cofactor>
</comment>
<name>F4S547_MELLP</name>
<evidence type="ECO:0000313" key="3">
    <source>
        <dbReference type="EMBL" id="EGG00257.1"/>
    </source>
</evidence>
<dbReference type="InParanoid" id="F4S547"/>
<comment type="catalytic activity">
    <reaction evidence="1">
        <text>O-phospho-L-threonyl-[protein] + H2O = L-threonyl-[protein] + phosphate</text>
        <dbReference type="Rhea" id="RHEA:47004"/>
        <dbReference type="Rhea" id="RHEA-COMP:11060"/>
        <dbReference type="Rhea" id="RHEA-COMP:11605"/>
        <dbReference type="ChEBI" id="CHEBI:15377"/>
        <dbReference type="ChEBI" id="CHEBI:30013"/>
        <dbReference type="ChEBI" id="CHEBI:43474"/>
        <dbReference type="ChEBI" id="CHEBI:61977"/>
        <dbReference type="EC" id="3.1.3.16"/>
    </reaction>
</comment>
<comment type="cofactor">
    <cofactor evidence="1">
        <name>Mg(2+)</name>
        <dbReference type="ChEBI" id="CHEBI:18420"/>
    </cofactor>
</comment>
<evidence type="ECO:0000313" key="4">
    <source>
        <dbReference type="Proteomes" id="UP000001072"/>
    </source>
</evidence>
<dbReference type="KEGG" id="mlr:MELLADRAFT_75803"/>
<comment type="similarity">
    <text evidence="1">Belongs to the PP2C family.</text>
</comment>
<dbReference type="STRING" id="747676.F4S547"/>
<evidence type="ECO:0000259" key="2">
    <source>
        <dbReference type="PROSITE" id="PS51746"/>
    </source>
</evidence>
<reference evidence="4" key="1">
    <citation type="journal article" date="2011" name="Proc. Natl. Acad. Sci. U.S.A.">
        <title>Obligate biotrophy features unraveled by the genomic analysis of rust fungi.</title>
        <authorList>
            <person name="Duplessis S."/>
            <person name="Cuomo C.A."/>
            <person name="Lin Y.-C."/>
            <person name="Aerts A."/>
            <person name="Tisserant E."/>
            <person name="Veneault-Fourrey C."/>
            <person name="Joly D.L."/>
            <person name="Hacquard S."/>
            <person name="Amselem J."/>
            <person name="Cantarel B.L."/>
            <person name="Chiu R."/>
            <person name="Coutinho P.M."/>
            <person name="Feau N."/>
            <person name="Field M."/>
            <person name="Frey P."/>
            <person name="Gelhaye E."/>
            <person name="Goldberg J."/>
            <person name="Grabherr M.G."/>
            <person name="Kodira C.D."/>
            <person name="Kohler A."/>
            <person name="Kuees U."/>
            <person name="Lindquist E.A."/>
            <person name="Lucas S.M."/>
            <person name="Mago R."/>
            <person name="Mauceli E."/>
            <person name="Morin E."/>
            <person name="Murat C."/>
            <person name="Pangilinan J.L."/>
            <person name="Park R."/>
            <person name="Pearson M."/>
            <person name="Quesneville H."/>
            <person name="Rouhier N."/>
            <person name="Sakthikumar S."/>
            <person name="Salamov A.A."/>
            <person name="Schmutz J."/>
            <person name="Selles B."/>
            <person name="Shapiro H."/>
            <person name="Tanguay P."/>
            <person name="Tuskan G.A."/>
            <person name="Henrissat B."/>
            <person name="Van de Peer Y."/>
            <person name="Rouze P."/>
            <person name="Ellis J.G."/>
            <person name="Dodds P.N."/>
            <person name="Schein J.E."/>
            <person name="Zhong S."/>
            <person name="Hamelin R.C."/>
            <person name="Grigoriev I.V."/>
            <person name="Szabo L.J."/>
            <person name="Martin F."/>
        </authorList>
    </citation>
    <scope>NUCLEOTIDE SEQUENCE [LARGE SCALE GENOMIC DNA]</scope>
    <source>
        <strain evidence="4">98AG31 / pathotype 3-4-7</strain>
    </source>
</reference>
<dbReference type="PANTHER" id="PTHR12320">
    <property type="entry name" value="PROTEIN PHOSPHATASE 2C"/>
    <property type="match status" value="1"/>
</dbReference>
<keyword evidence="1" id="KW-0378">Hydrolase</keyword>
<organism evidence="4">
    <name type="scientific">Melampsora larici-populina (strain 98AG31 / pathotype 3-4-7)</name>
    <name type="common">Poplar leaf rust fungus</name>
    <dbReference type="NCBI Taxonomy" id="747676"/>
    <lineage>
        <taxon>Eukaryota</taxon>
        <taxon>Fungi</taxon>
        <taxon>Dikarya</taxon>
        <taxon>Basidiomycota</taxon>
        <taxon>Pucciniomycotina</taxon>
        <taxon>Pucciniomycetes</taxon>
        <taxon>Pucciniales</taxon>
        <taxon>Melampsoraceae</taxon>
        <taxon>Melampsora</taxon>
    </lineage>
</organism>
<keyword evidence="1" id="KW-0464">Manganese</keyword>
<dbReference type="OrthoDB" id="60843at2759"/>